<evidence type="ECO:0000313" key="7">
    <source>
        <dbReference type="Proteomes" id="UP001422074"/>
    </source>
</evidence>
<comment type="caution">
    <text evidence="6">The sequence shown here is derived from an EMBL/GenBank/DDBJ whole genome shotgun (WGS) entry which is preliminary data.</text>
</comment>
<evidence type="ECO:0000259" key="5">
    <source>
        <dbReference type="SMART" id="SM00895"/>
    </source>
</evidence>
<protein>
    <submittedName>
        <fullName evidence="6">FCD domain-containing protein</fullName>
    </submittedName>
</protein>
<dbReference type="InterPro" id="IPR011711">
    <property type="entry name" value="GntR_C"/>
</dbReference>
<dbReference type="Pfam" id="PF07729">
    <property type="entry name" value="FCD"/>
    <property type="match status" value="1"/>
</dbReference>
<feature type="compositionally biased region" description="Low complexity" evidence="4">
    <location>
        <begin position="125"/>
        <end position="135"/>
    </location>
</feature>
<feature type="non-terminal residue" evidence="6">
    <location>
        <position position="135"/>
    </location>
</feature>
<evidence type="ECO:0000313" key="6">
    <source>
        <dbReference type="EMBL" id="MEN2743937.1"/>
    </source>
</evidence>
<gene>
    <name evidence="6" type="ORF">ABCQ75_05220</name>
</gene>
<dbReference type="Gene3D" id="1.20.120.530">
    <property type="entry name" value="GntR ligand-binding domain-like"/>
    <property type="match status" value="1"/>
</dbReference>
<reference evidence="6 7" key="1">
    <citation type="submission" date="2024-05" db="EMBL/GenBank/DDBJ databases">
        <title>Sinomonas sp. nov., isolated from a waste landfill.</title>
        <authorList>
            <person name="Zhao Y."/>
        </authorList>
    </citation>
    <scope>NUCLEOTIDE SEQUENCE [LARGE SCALE GENOMIC DNA]</scope>
    <source>
        <strain evidence="6 7">CCTCC AB2014300</strain>
    </source>
</reference>
<feature type="domain" description="GntR C-terminal" evidence="5">
    <location>
        <begin position="8"/>
        <end position="96"/>
    </location>
</feature>
<sequence>MHGTTDASLTELRIAVEPIAAAGAAHRATPDQSAQLSTLAAQMRWLGEAGDLDAFLAADIAFHRLILGSCGNEMFAALDDMVAEVLTSRTRQGLMPFHPRIRGGVSGTHTSGGRLPSRSRPPPASVCVSAAGAAA</sequence>
<name>A0ABU9WXN0_9MICC</name>
<evidence type="ECO:0000256" key="2">
    <source>
        <dbReference type="ARBA" id="ARBA00023125"/>
    </source>
</evidence>
<dbReference type="RefSeq" id="WP_345883772.1">
    <property type="nucleotide sequence ID" value="NZ_JBDFRB010000003.1"/>
</dbReference>
<dbReference type="SUPFAM" id="SSF48008">
    <property type="entry name" value="GntR ligand-binding domain-like"/>
    <property type="match status" value="1"/>
</dbReference>
<dbReference type="InterPro" id="IPR008920">
    <property type="entry name" value="TF_FadR/GntR_C"/>
</dbReference>
<keyword evidence="1" id="KW-0805">Transcription regulation</keyword>
<keyword evidence="3" id="KW-0804">Transcription</keyword>
<feature type="region of interest" description="Disordered" evidence="4">
    <location>
        <begin position="97"/>
        <end position="135"/>
    </location>
</feature>
<evidence type="ECO:0000256" key="3">
    <source>
        <dbReference type="ARBA" id="ARBA00023163"/>
    </source>
</evidence>
<evidence type="ECO:0000256" key="4">
    <source>
        <dbReference type="SAM" id="MobiDB-lite"/>
    </source>
</evidence>
<dbReference type="Proteomes" id="UP001422074">
    <property type="component" value="Unassembled WGS sequence"/>
</dbReference>
<organism evidence="6 7">
    <name type="scientific">Sinomonas halotolerans</name>
    <dbReference type="NCBI Taxonomy" id="1644133"/>
    <lineage>
        <taxon>Bacteria</taxon>
        <taxon>Bacillati</taxon>
        <taxon>Actinomycetota</taxon>
        <taxon>Actinomycetes</taxon>
        <taxon>Micrococcales</taxon>
        <taxon>Micrococcaceae</taxon>
        <taxon>Sinomonas</taxon>
    </lineage>
</organism>
<evidence type="ECO:0000256" key="1">
    <source>
        <dbReference type="ARBA" id="ARBA00023015"/>
    </source>
</evidence>
<accession>A0ABU9WXN0</accession>
<keyword evidence="7" id="KW-1185">Reference proteome</keyword>
<keyword evidence="2" id="KW-0238">DNA-binding</keyword>
<dbReference type="SMART" id="SM00895">
    <property type="entry name" value="FCD"/>
    <property type="match status" value="1"/>
</dbReference>
<proteinExistence type="predicted"/>
<dbReference type="EMBL" id="JBDFRB010000003">
    <property type="protein sequence ID" value="MEN2743937.1"/>
    <property type="molecule type" value="Genomic_DNA"/>
</dbReference>